<dbReference type="InterPro" id="IPR018060">
    <property type="entry name" value="HTH_AraC"/>
</dbReference>
<dbReference type="PANTHER" id="PTHR47894:SF1">
    <property type="entry name" value="HTH-TYPE TRANSCRIPTIONAL REGULATOR VQSM"/>
    <property type="match status" value="1"/>
</dbReference>
<dbReference type="GO" id="GO:0005829">
    <property type="term" value="C:cytosol"/>
    <property type="evidence" value="ECO:0007669"/>
    <property type="project" value="TreeGrafter"/>
</dbReference>
<dbReference type="GO" id="GO:0000976">
    <property type="term" value="F:transcription cis-regulatory region binding"/>
    <property type="evidence" value="ECO:0007669"/>
    <property type="project" value="TreeGrafter"/>
</dbReference>
<dbReference type="InterPro" id="IPR020449">
    <property type="entry name" value="Tscrpt_reg_AraC-type_HTH"/>
</dbReference>
<name>A0AA86M8S8_9BURK</name>
<dbReference type="SUPFAM" id="SSF46689">
    <property type="entry name" value="Homeodomain-like"/>
    <property type="match status" value="1"/>
</dbReference>
<proteinExistence type="predicted"/>
<keyword evidence="6" id="KW-1185">Reference proteome</keyword>
<dbReference type="Pfam" id="PF12833">
    <property type="entry name" value="HTH_18"/>
    <property type="match status" value="1"/>
</dbReference>
<keyword evidence="3" id="KW-0804">Transcription</keyword>
<dbReference type="InterPro" id="IPR032687">
    <property type="entry name" value="AraC-type_N"/>
</dbReference>
<evidence type="ECO:0000313" key="5">
    <source>
        <dbReference type="EMBL" id="BET26564.1"/>
    </source>
</evidence>
<evidence type="ECO:0000256" key="1">
    <source>
        <dbReference type="ARBA" id="ARBA00023015"/>
    </source>
</evidence>
<keyword evidence="2" id="KW-0238">DNA-binding</keyword>
<reference evidence="5 6" key="1">
    <citation type="submission" date="2023-10" db="EMBL/GenBank/DDBJ databases">
        <title>Complete Genome Sequence of Limnobacter thiooxidans CS-K2T, Isolated from freshwater lake sediments in Bavaria, Germany.</title>
        <authorList>
            <person name="Naruki M."/>
            <person name="Watanabe A."/>
            <person name="Warashina T."/>
            <person name="Morita T."/>
            <person name="Arakawa K."/>
        </authorList>
    </citation>
    <scope>NUCLEOTIDE SEQUENCE [LARGE SCALE GENOMIC DNA]</scope>
    <source>
        <strain evidence="5 6">CS-K2</strain>
    </source>
</reference>
<protein>
    <submittedName>
        <fullName evidence="5">AraC family transcriptional regulator</fullName>
    </submittedName>
</protein>
<sequence length="336" mass="37965">MRESPLMHPATIAQVMVNFASRFGLDGQGCLLGTGVELEDLTRSDTWLQRSQEMRLLENMIMGLPDLPALGFELGMQYNVSTFGIWGFAIRTSPTLAAAVETALRYLPLSTAYCRFSVINTESSFGIAAHPDDIAQHLRHFLLERDMGTAFSLLRELGLNGVPVQRLEFQHLPDSHVQRIEELTGIRPHTGCSRNAILLDRRHAELQLPTCDLHLLRVFEEQCTRQLRQRQVEGLTGQVRQILLGSMGLVSTLEDVAHSLSLSPRSLRRRLAEEGTNYSDLLDAERKQLAAQLLSTQMKLDEMALHLGYGDTASFTRAFRRWYQCSPGEYRRLNSR</sequence>
<keyword evidence="1" id="KW-0805">Transcription regulation</keyword>
<dbReference type="AlphaFoldDB" id="A0AA86M8S8"/>
<dbReference type="Pfam" id="PF12625">
    <property type="entry name" value="Arabinose_bd"/>
    <property type="match status" value="1"/>
</dbReference>
<evidence type="ECO:0000256" key="3">
    <source>
        <dbReference type="ARBA" id="ARBA00023163"/>
    </source>
</evidence>
<dbReference type="GO" id="GO:0003700">
    <property type="term" value="F:DNA-binding transcription factor activity"/>
    <property type="evidence" value="ECO:0007669"/>
    <property type="project" value="InterPro"/>
</dbReference>
<dbReference type="KEGG" id="lto:RGQ30_20650"/>
<gene>
    <name evidence="5" type="ORF">RGQ30_20650</name>
</gene>
<organism evidence="5 6">
    <name type="scientific">Limnobacter thiooxidans</name>
    <dbReference type="NCBI Taxonomy" id="131080"/>
    <lineage>
        <taxon>Bacteria</taxon>
        <taxon>Pseudomonadati</taxon>
        <taxon>Pseudomonadota</taxon>
        <taxon>Betaproteobacteria</taxon>
        <taxon>Burkholderiales</taxon>
        <taxon>Burkholderiaceae</taxon>
        <taxon>Limnobacter</taxon>
    </lineage>
</organism>
<dbReference type="InterPro" id="IPR009057">
    <property type="entry name" value="Homeodomain-like_sf"/>
</dbReference>
<evidence type="ECO:0000259" key="4">
    <source>
        <dbReference type="PROSITE" id="PS01124"/>
    </source>
</evidence>
<feature type="domain" description="HTH araC/xylS-type" evidence="4">
    <location>
        <begin position="237"/>
        <end position="333"/>
    </location>
</feature>
<dbReference type="Proteomes" id="UP001329151">
    <property type="component" value="Chromosome"/>
</dbReference>
<dbReference type="PRINTS" id="PR00032">
    <property type="entry name" value="HTHARAC"/>
</dbReference>
<dbReference type="PROSITE" id="PS01124">
    <property type="entry name" value="HTH_ARAC_FAMILY_2"/>
    <property type="match status" value="1"/>
</dbReference>
<dbReference type="SMART" id="SM00342">
    <property type="entry name" value="HTH_ARAC"/>
    <property type="match status" value="1"/>
</dbReference>
<dbReference type="Gene3D" id="1.10.10.60">
    <property type="entry name" value="Homeodomain-like"/>
    <property type="match status" value="1"/>
</dbReference>
<dbReference type="PANTHER" id="PTHR47894">
    <property type="entry name" value="HTH-TYPE TRANSCRIPTIONAL REGULATOR GADX"/>
    <property type="match status" value="1"/>
</dbReference>
<dbReference type="EMBL" id="AP028947">
    <property type="protein sequence ID" value="BET26564.1"/>
    <property type="molecule type" value="Genomic_DNA"/>
</dbReference>
<evidence type="ECO:0000256" key="2">
    <source>
        <dbReference type="ARBA" id="ARBA00023125"/>
    </source>
</evidence>
<accession>A0AA86M8S8</accession>
<evidence type="ECO:0000313" key="6">
    <source>
        <dbReference type="Proteomes" id="UP001329151"/>
    </source>
</evidence>